<proteinExistence type="predicted"/>
<gene>
    <name evidence="3" type="ORF">AOQ84DRAFT_381407</name>
</gene>
<accession>A0A8E2ES99</accession>
<dbReference type="EMBL" id="KV750699">
    <property type="protein sequence ID" value="OCL03671.1"/>
    <property type="molecule type" value="Genomic_DNA"/>
</dbReference>
<feature type="domain" description="Clr5" evidence="2">
    <location>
        <begin position="47"/>
        <end position="94"/>
    </location>
</feature>
<feature type="region of interest" description="Disordered" evidence="1">
    <location>
        <begin position="182"/>
        <end position="219"/>
    </location>
</feature>
<dbReference type="AlphaFoldDB" id="A0A8E2ES99"/>
<evidence type="ECO:0000256" key="1">
    <source>
        <dbReference type="SAM" id="MobiDB-lite"/>
    </source>
</evidence>
<sequence length="430" mass="48512">MSLKLRDWHRSICLPVQYTVHPRGPLRRGVGQLATIAYEREIRDATPEALEKHFEVIQQHFDTYKAEQVMNILRRDYNLRVTLSQFNKKIRHWRESGKLHYKNIPRSAMKVMAEKQLLETSAGNKVKFRYKQGEVKPEKINQFRRKNNITSPRSLSAGIPLDIKCMTESTSDDEFPQLGSYSIELGQTDDPDQMPVNGATYQGTRNPPAGSPPVDCEETVQHPAWDDENSKGTPIGTAGGGSTGSLEVLLSSISASQTTDTAKDVAAVTEKLRLARGRGVDSVSLPEEVDTLRNEIKRLISVLARNLRSETEPKANELLKILAGQLKQTYRDIFAGEIATLSFLSQISQQLQKEEEGWKFNLIQICDSKHREEQHEIIHPGSRNGQDNPIFGTTDRNMTYDEYDLPATMVFCVSVLSWQNRTCADDGILV</sequence>
<dbReference type="Pfam" id="PF14420">
    <property type="entry name" value="Clr5"/>
    <property type="match status" value="1"/>
</dbReference>
<dbReference type="Proteomes" id="UP000250140">
    <property type="component" value="Unassembled WGS sequence"/>
</dbReference>
<name>A0A8E2ES99_9PEZI</name>
<dbReference type="OrthoDB" id="10547222at2759"/>
<reference evidence="3 4" key="1">
    <citation type="journal article" date="2016" name="Nat. Commun.">
        <title>Ectomycorrhizal ecology is imprinted in the genome of the dominant symbiotic fungus Cenococcum geophilum.</title>
        <authorList>
            <consortium name="DOE Joint Genome Institute"/>
            <person name="Peter M."/>
            <person name="Kohler A."/>
            <person name="Ohm R.A."/>
            <person name="Kuo A."/>
            <person name="Krutzmann J."/>
            <person name="Morin E."/>
            <person name="Arend M."/>
            <person name="Barry K.W."/>
            <person name="Binder M."/>
            <person name="Choi C."/>
            <person name="Clum A."/>
            <person name="Copeland A."/>
            <person name="Grisel N."/>
            <person name="Haridas S."/>
            <person name="Kipfer T."/>
            <person name="LaButti K."/>
            <person name="Lindquist E."/>
            <person name="Lipzen A."/>
            <person name="Maire R."/>
            <person name="Meier B."/>
            <person name="Mihaltcheva S."/>
            <person name="Molinier V."/>
            <person name="Murat C."/>
            <person name="Poggeler S."/>
            <person name="Quandt C.A."/>
            <person name="Sperisen C."/>
            <person name="Tritt A."/>
            <person name="Tisserant E."/>
            <person name="Crous P.W."/>
            <person name="Henrissat B."/>
            <person name="Nehls U."/>
            <person name="Egli S."/>
            <person name="Spatafora J.W."/>
            <person name="Grigoriev I.V."/>
            <person name="Martin F.M."/>
        </authorList>
    </citation>
    <scope>NUCLEOTIDE SEQUENCE [LARGE SCALE GENOMIC DNA]</scope>
    <source>
        <strain evidence="3 4">CBS 207.34</strain>
    </source>
</reference>
<protein>
    <recommendedName>
        <fullName evidence="2">Clr5 domain-containing protein</fullName>
    </recommendedName>
</protein>
<evidence type="ECO:0000313" key="3">
    <source>
        <dbReference type="EMBL" id="OCL03671.1"/>
    </source>
</evidence>
<evidence type="ECO:0000259" key="2">
    <source>
        <dbReference type="Pfam" id="PF14420"/>
    </source>
</evidence>
<organism evidence="3 4">
    <name type="scientific">Glonium stellatum</name>
    <dbReference type="NCBI Taxonomy" id="574774"/>
    <lineage>
        <taxon>Eukaryota</taxon>
        <taxon>Fungi</taxon>
        <taxon>Dikarya</taxon>
        <taxon>Ascomycota</taxon>
        <taxon>Pezizomycotina</taxon>
        <taxon>Dothideomycetes</taxon>
        <taxon>Pleosporomycetidae</taxon>
        <taxon>Gloniales</taxon>
        <taxon>Gloniaceae</taxon>
        <taxon>Glonium</taxon>
    </lineage>
</organism>
<dbReference type="InterPro" id="IPR025676">
    <property type="entry name" value="Clr5_dom"/>
</dbReference>
<evidence type="ECO:0000313" key="4">
    <source>
        <dbReference type="Proteomes" id="UP000250140"/>
    </source>
</evidence>
<keyword evidence="4" id="KW-1185">Reference proteome</keyword>